<reference evidence="2 3" key="1">
    <citation type="journal article" date="2015" name="Stand. Genomic Sci.">
        <title>Genomic Encyclopedia of Bacterial and Archaeal Type Strains, Phase III: the genomes of soil and plant-associated and newly described type strains.</title>
        <authorList>
            <person name="Whitman W.B."/>
            <person name="Woyke T."/>
            <person name="Klenk H.P."/>
            <person name="Zhou Y."/>
            <person name="Lilburn T.G."/>
            <person name="Beck B.J."/>
            <person name="De Vos P."/>
            <person name="Vandamme P."/>
            <person name="Eisen J.A."/>
            <person name="Garrity G."/>
            <person name="Hugenholtz P."/>
            <person name="Kyrpides N.C."/>
        </authorList>
    </citation>
    <scope>NUCLEOTIDE SEQUENCE [LARGE SCALE GENOMIC DNA]</scope>
    <source>
        <strain evidence="2 3">VKM Ac-2538</strain>
    </source>
</reference>
<dbReference type="Pfam" id="PF01872">
    <property type="entry name" value="RibD_C"/>
    <property type="match status" value="1"/>
</dbReference>
<comment type="caution">
    <text evidence="2">The sequence shown here is derived from an EMBL/GenBank/DDBJ whole genome shotgun (WGS) entry which is preliminary data.</text>
</comment>
<dbReference type="PANTHER" id="PTHR38011">
    <property type="entry name" value="DIHYDROFOLATE REDUCTASE FAMILY PROTEIN (AFU_ORTHOLOGUE AFUA_8G06820)"/>
    <property type="match status" value="1"/>
</dbReference>
<dbReference type="SUPFAM" id="SSF53597">
    <property type="entry name" value="Dihydrofolate reductase-like"/>
    <property type="match status" value="1"/>
</dbReference>
<accession>A0ABY2BII6</accession>
<dbReference type="InterPro" id="IPR002734">
    <property type="entry name" value="RibDG_C"/>
</dbReference>
<sequence length="205" mass="21453">MSAAKSPVVVDITMSLDGYVTAPGADLAHGLGVDGLVLHTWVMEGNDADRAVLEESYAQTGAVIQGRRLFDFIDGPNGWNEEMGYGAKPHGETVPPIFVVTHQAPAKTRLGDRFHFVTDGLASAVQQAQEVADGKDVVVMGGGAICGSVLAEGLADTLRLHVAPIVLGGGTPLFRDEAPRVGLELVDAISTPAAQHLTYKVVKDS</sequence>
<dbReference type="Gene3D" id="3.40.430.10">
    <property type="entry name" value="Dihydrofolate Reductase, subunit A"/>
    <property type="match status" value="1"/>
</dbReference>
<dbReference type="EMBL" id="SLWM01000008">
    <property type="protein sequence ID" value="TCO21014.1"/>
    <property type="molecule type" value="Genomic_DNA"/>
</dbReference>
<evidence type="ECO:0000313" key="2">
    <source>
        <dbReference type="EMBL" id="TCO21014.1"/>
    </source>
</evidence>
<dbReference type="RefSeq" id="WP_132190766.1">
    <property type="nucleotide sequence ID" value="NZ_SLWM01000008.1"/>
</dbReference>
<proteinExistence type="predicted"/>
<feature type="domain" description="Bacterial bifunctional deaminase-reductase C-terminal" evidence="1">
    <location>
        <begin position="8"/>
        <end position="187"/>
    </location>
</feature>
<dbReference type="Proteomes" id="UP000295818">
    <property type="component" value="Unassembled WGS sequence"/>
</dbReference>
<keyword evidence="3" id="KW-1185">Reference proteome</keyword>
<gene>
    <name evidence="2" type="ORF">EV644_108228</name>
</gene>
<protein>
    <submittedName>
        <fullName evidence="2">Dihydrofolate reductase</fullName>
    </submittedName>
</protein>
<evidence type="ECO:0000259" key="1">
    <source>
        <dbReference type="Pfam" id="PF01872"/>
    </source>
</evidence>
<organism evidence="2 3">
    <name type="scientific">Kribbella orskensis</name>
    <dbReference type="NCBI Taxonomy" id="2512216"/>
    <lineage>
        <taxon>Bacteria</taxon>
        <taxon>Bacillati</taxon>
        <taxon>Actinomycetota</taxon>
        <taxon>Actinomycetes</taxon>
        <taxon>Propionibacteriales</taxon>
        <taxon>Kribbellaceae</taxon>
        <taxon>Kribbella</taxon>
    </lineage>
</organism>
<dbReference type="PANTHER" id="PTHR38011:SF12">
    <property type="entry name" value="BIFUNCTIONAL DEAMINASE-REDUCTASE DOMAIN PROTEIN"/>
    <property type="match status" value="1"/>
</dbReference>
<evidence type="ECO:0000313" key="3">
    <source>
        <dbReference type="Proteomes" id="UP000295818"/>
    </source>
</evidence>
<dbReference type="InterPro" id="IPR024072">
    <property type="entry name" value="DHFR-like_dom_sf"/>
</dbReference>
<name>A0ABY2BII6_9ACTN</name>
<dbReference type="InterPro" id="IPR050765">
    <property type="entry name" value="Riboflavin_Biosynth_HTPR"/>
</dbReference>